<sequence length="277" mass="29732">MSTFLYGGNVLANGIRQHYLRYGGSEGARAARDAVIIVPGITSPAITWGFVGERFGQCFDTYVIDVRGRGLSAAGDTLDYSLDAQAADVIALAGALGLQRYAIVGHSMGGRIGVRAARQQPAGLTRLVMVDPPVSGPGRRAYPAQLPWYIDSIRLARAGTDAEGMRRFCPTWTEEQLRLRAEWLHTCDERAVLASFDGFHQDDIHGDLPHVAVPTLLMTAGRGDVVGAQDVQEIRALLPGVQVSHVADAGHMIPWDDEAGFYRAFGDFLGAALVASA</sequence>
<accession>A0ABN4TLU7</accession>
<keyword evidence="3" id="KW-1185">Reference proteome</keyword>
<dbReference type="Proteomes" id="UP000177515">
    <property type="component" value="Chromosome 1"/>
</dbReference>
<organism evidence="2 3">
    <name type="scientific">Cupriavidus malaysiensis</name>
    <dbReference type="NCBI Taxonomy" id="367825"/>
    <lineage>
        <taxon>Bacteria</taxon>
        <taxon>Pseudomonadati</taxon>
        <taxon>Pseudomonadota</taxon>
        <taxon>Betaproteobacteria</taxon>
        <taxon>Burkholderiales</taxon>
        <taxon>Burkholderiaceae</taxon>
        <taxon>Cupriavidus</taxon>
    </lineage>
</organism>
<dbReference type="RefSeq" id="WP_071011728.1">
    <property type="nucleotide sequence ID" value="NZ_CP017754.1"/>
</dbReference>
<reference evidence="2 3" key="1">
    <citation type="submission" date="2016-10" db="EMBL/GenBank/DDBJ databases">
        <title>Complete genome sequences of three Cupriavidus strains isolated from various Malaysian environments.</title>
        <authorList>
            <person name="Abdullah A.A.-A."/>
            <person name="Shafie N.A.H."/>
            <person name="Lau N.S."/>
        </authorList>
    </citation>
    <scope>NUCLEOTIDE SEQUENCE [LARGE SCALE GENOMIC DNA]</scope>
    <source>
        <strain evidence="2 3">USMAA1020</strain>
    </source>
</reference>
<dbReference type="GO" id="GO:0016787">
    <property type="term" value="F:hydrolase activity"/>
    <property type="evidence" value="ECO:0007669"/>
    <property type="project" value="UniProtKB-KW"/>
</dbReference>
<dbReference type="EMBL" id="CP017754">
    <property type="protein sequence ID" value="AOZ05521.1"/>
    <property type="molecule type" value="Genomic_DNA"/>
</dbReference>
<dbReference type="InterPro" id="IPR000073">
    <property type="entry name" value="AB_hydrolase_1"/>
</dbReference>
<dbReference type="InterPro" id="IPR029058">
    <property type="entry name" value="AB_hydrolase_fold"/>
</dbReference>
<evidence type="ECO:0000313" key="3">
    <source>
        <dbReference type="Proteomes" id="UP000177515"/>
    </source>
</evidence>
<dbReference type="PANTHER" id="PTHR43194:SF2">
    <property type="entry name" value="PEROXISOMAL MEMBRANE PROTEIN LPX1"/>
    <property type="match status" value="1"/>
</dbReference>
<dbReference type="PANTHER" id="PTHR43194">
    <property type="entry name" value="HYDROLASE ALPHA/BETA FOLD FAMILY"/>
    <property type="match status" value="1"/>
</dbReference>
<evidence type="ECO:0000259" key="1">
    <source>
        <dbReference type="Pfam" id="PF12697"/>
    </source>
</evidence>
<protein>
    <submittedName>
        <fullName evidence="2">Alpha/beta hydrolase</fullName>
    </submittedName>
</protein>
<keyword evidence="2" id="KW-0378">Hydrolase</keyword>
<dbReference type="InterPro" id="IPR050228">
    <property type="entry name" value="Carboxylesterase_BioH"/>
</dbReference>
<feature type="domain" description="AB hydrolase-1" evidence="1">
    <location>
        <begin position="35"/>
        <end position="261"/>
    </location>
</feature>
<name>A0ABN4TLU7_9BURK</name>
<gene>
    <name evidence="2" type="ORF">BKK80_06665</name>
</gene>
<dbReference type="Pfam" id="PF12697">
    <property type="entry name" value="Abhydrolase_6"/>
    <property type="match status" value="1"/>
</dbReference>
<proteinExistence type="predicted"/>
<dbReference type="Gene3D" id="3.40.50.1820">
    <property type="entry name" value="alpha/beta hydrolase"/>
    <property type="match status" value="1"/>
</dbReference>
<evidence type="ECO:0000313" key="2">
    <source>
        <dbReference type="EMBL" id="AOZ05521.1"/>
    </source>
</evidence>
<dbReference type="SUPFAM" id="SSF53474">
    <property type="entry name" value="alpha/beta-Hydrolases"/>
    <property type="match status" value="1"/>
</dbReference>